<evidence type="ECO:0000259" key="1">
    <source>
        <dbReference type="Pfam" id="PF24964"/>
    </source>
</evidence>
<feature type="domain" description="DUF7769" evidence="1">
    <location>
        <begin position="8"/>
        <end position="58"/>
    </location>
</feature>
<proteinExistence type="predicted"/>
<organism evidence="2 3">
    <name type="scientific">Saponaria officinalis</name>
    <name type="common">Common soapwort</name>
    <name type="synonym">Lychnis saponaria</name>
    <dbReference type="NCBI Taxonomy" id="3572"/>
    <lineage>
        <taxon>Eukaryota</taxon>
        <taxon>Viridiplantae</taxon>
        <taxon>Streptophyta</taxon>
        <taxon>Embryophyta</taxon>
        <taxon>Tracheophyta</taxon>
        <taxon>Spermatophyta</taxon>
        <taxon>Magnoliopsida</taxon>
        <taxon>eudicotyledons</taxon>
        <taxon>Gunneridae</taxon>
        <taxon>Pentapetalae</taxon>
        <taxon>Caryophyllales</taxon>
        <taxon>Caryophyllaceae</taxon>
        <taxon>Caryophylleae</taxon>
        <taxon>Saponaria</taxon>
    </lineage>
</organism>
<dbReference type="AlphaFoldDB" id="A0AAW1JLG1"/>
<evidence type="ECO:0000313" key="2">
    <source>
        <dbReference type="EMBL" id="KAK9704887.1"/>
    </source>
</evidence>
<reference evidence="2" key="1">
    <citation type="submission" date="2024-03" db="EMBL/GenBank/DDBJ databases">
        <title>WGS assembly of Saponaria officinalis var. Norfolk2.</title>
        <authorList>
            <person name="Jenkins J."/>
            <person name="Shu S."/>
            <person name="Grimwood J."/>
            <person name="Barry K."/>
            <person name="Goodstein D."/>
            <person name="Schmutz J."/>
            <person name="Leebens-Mack J."/>
            <person name="Osbourn A."/>
        </authorList>
    </citation>
    <scope>NUCLEOTIDE SEQUENCE [LARGE SCALE GENOMIC DNA]</scope>
    <source>
        <strain evidence="2">JIC</strain>
    </source>
</reference>
<dbReference type="Pfam" id="PF24964">
    <property type="entry name" value="DUF7769"/>
    <property type="match status" value="1"/>
</dbReference>
<dbReference type="Proteomes" id="UP001443914">
    <property type="component" value="Unassembled WGS sequence"/>
</dbReference>
<accession>A0AAW1JLG1</accession>
<keyword evidence="3" id="KW-1185">Reference proteome</keyword>
<evidence type="ECO:0000313" key="3">
    <source>
        <dbReference type="Proteomes" id="UP001443914"/>
    </source>
</evidence>
<name>A0AAW1JLG1_SAPOF</name>
<gene>
    <name evidence="2" type="ORF">RND81_07G017900</name>
</gene>
<protein>
    <recommendedName>
        <fullName evidence="1">DUF7769 domain-containing protein</fullName>
    </recommendedName>
</protein>
<dbReference type="EMBL" id="JBDFQZ010000007">
    <property type="protein sequence ID" value="KAK9704887.1"/>
    <property type="molecule type" value="Genomic_DNA"/>
</dbReference>
<dbReference type="InterPro" id="IPR056671">
    <property type="entry name" value="DUF7769"/>
</dbReference>
<sequence length="148" mass="16961">MRGPNLRDDERIKTVTILFEELTDGKAKYRRITELAAEFQVNRRTITNLWNQAKKQRDDEIPISVNSRIPGKTSKEAQICPTERIAAVELSKRSTVRSLAGEIGCHPSIVNRRVRKGLIRSHTSAIHPQLTQDNKFLRLHFCNGKIVF</sequence>
<dbReference type="PANTHER" id="PTHR33889:SF7">
    <property type="entry name" value="OS04G0681850 PROTEIN"/>
    <property type="match status" value="1"/>
</dbReference>
<comment type="caution">
    <text evidence="2">The sequence shown here is derived from an EMBL/GenBank/DDBJ whole genome shotgun (WGS) entry which is preliminary data.</text>
</comment>
<dbReference type="PANTHER" id="PTHR33889">
    <property type="entry name" value="OS04G0681850 PROTEIN"/>
    <property type="match status" value="1"/>
</dbReference>